<organism evidence="1 2">
    <name type="scientific">Rhynchospora breviuscula</name>
    <dbReference type="NCBI Taxonomy" id="2022672"/>
    <lineage>
        <taxon>Eukaryota</taxon>
        <taxon>Viridiplantae</taxon>
        <taxon>Streptophyta</taxon>
        <taxon>Embryophyta</taxon>
        <taxon>Tracheophyta</taxon>
        <taxon>Spermatophyta</taxon>
        <taxon>Magnoliopsida</taxon>
        <taxon>Liliopsida</taxon>
        <taxon>Poales</taxon>
        <taxon>Cyperaceae</taxon>
        <taxon>Cyperoideae</taxon>
        <taxon>Rhynchosporeae</taxon>
        <taxon>Rhynchospora</taxon>
    </lineage>
</organism>
<keyword evidence="2" id="KW-1185">Reference proteome</keyword>
<proteinExistence type="predicted"/>
<dbReference type="InterPro" id="IPR025322">
    <property type="entry name" value="PADRE_dom"/>
</dbReference>
<evidence type="ECO:0000313" key="1">
    <source>
        <dbReference type="EMBL" id="KAJ1695232.1"/>
    </source>
</evidence>
<protein>
    <submittedName>
        <fullName evidence="1">Uncharacterized protein</fullName>
    </submittedName>
</protein>
<dbReference type="AlphaFoldDB" id="A0A9Q0HR10"/>
<name>A0A9Q0HR10_9POAL</name>
<comment type="caution">
    <text evidence="1">The sequence shown here is derived from an EMBL/GenBank/DDBJ whole genome shotgun (WGS) entry which is preliminary data.</text>
</comment>
<dbReference type="PANTHER" id="PTHR33052">
    <property type="entry name" value="DUF4228 DOMAIN PROTEIN-RELATED"/>
    <property type="match status" value="1"/>
</dbReference>
<sequence length="167" mass="18309">MGNYLSCTLAKVGAGGRHVKVILPDGRVSRFDGPVSAAELMLEAPGHFLTEAKCMHLGHRLTALSADEELEMAGVYVILPMNRLNAIATPSDMARLLVLARKEEKRVQASARVQPDSVAHVHEKARVEEVDDAAAAAEIDEFKHRLSVGRSRRPTLETIQEENYASR</sequence>
<dbReference type="Proteomes" id="UP001151287">
    <property type="component" value="Unassembled WGS sequence"/>
</dbReference>
<accession>A0A9Q0HR10</accession>
<dbReference type="EMBL" id="JAMQYH010000003">
    <property type="protein sequence ID" value="KAJ1695232.1"/>
    <property type="molecule type" value="Genomic_DNA"/>
</dbReference>
<evidence type="ECO:0000313" key="2">
    <source>
        <dbReference type="Proteomes" id="UP001151287"/>
    </source>
</evidence>
<reference evidence="1" key="1">
    <citation type="journal article" date="2022" name="Cell">
        <title>Repeat-based holocentromeres influence genome architecture and karyotype evolution.</title>
        <authorList>
            <person name="Hofstatter P.G."/>
            <person name="Thangavel G."/>
            <person name="Lux T."/>
            <person name="Neumann P."/>
            <person name="Vondrak T."/>
            <person name="Novak P."/>
            <person name="Zhang M."/>
            <person name="Costa L."/>
            <person name="Castellani M."/>
            <person name="Scott A."/>
            <person name="Toegelov H."/>
            <person name="Fuchs J."/>
            <person name="Mata-Sucre Y."/>
            <person name="Dias Y."/>
            <person name="Vanzela A.L.L."/>
            <person name="Huettel B."/>
            <person name="Almeida C.C.S."/>
            <person name="Simkova H."/>
            <person name="Souza G."/>
            <person name="Pedrosa-Harand A."/>
            <person name="Macas J."/>
            <person name="Mayer K.F.X."/>
            <person name="Houben A."/>
            <person name="Marques A."/>
        </authorList>
    </citation>
    <scope>NUCLEOTIDE SEQUENCE</scope>
    <source>
        <strain evidence="1">RhyBre1mFocal</strain>
    </source>
</reference>
<dbReference type="Pfam" id="PF14009">
    <property type="entry name" value="PADRE"/>
    <property type="match status" value="1"/>
</dbReference>
<dbReference type="OrthoDB" id="1922322at2759"/>
<gene>
    <name evidence="1" type="ORF">LUZ63_011930</name>
</gene>